<evidence type="ECO:0000313" key="16">
    <source>
        <dbReference type="EMBL" id="KAF2973309.1"/>
    </source>
</evidence>
<proteinExistence type="inferred from homology"/>
<dbReference type="GO" id="GO:0005576">
    <property type="term" value="C:extracellular region"/>
    <property type="evidence" value="ECO:0007669"/>
    <property type="project" value="UniProtKB-SubCell"/>
</dbReference>
<keyword evidence="9 13" id="KW-1015">Disulfide bond</keyword>
<dbReference type="InterPro" id="IPR050797">
    <property type="entry name" value="Carb_Metab_Trans_Reg"/>
</dbReference>
<evidence type="ECO:0000256" key="5">
    <source>
        <dbReference type="ARBA" id="ARBA00022525"/>
    </source>
</evidence>
<dbReference type="PRINTS" id="PR00129">
    <property type="entry name" value="CUTINASE"/>
</dbReference>
<dbReference type="SUPFAM" id="SSF57701">
    <property type="entry name" value="Zn2/Cys6 DNA-binding domain"/>
    <property type="match status" value="1"/>
</dbReference>
<dbReference type="Pfam" id="PF04082">
    <property type="entry name" value="Fungal_trans"/>
    <property type="match status" value="1"/>
</dbReference>
<keyword evidence="7" id="KW-0732">Signal</keyword>
<organism evidence="16 17">
    <name type="scientific">Xylaria multiplex</name>
    <dbReference type="NCBI Taxonomy" id="323545"/>
    <lineage>
        <taxon>Eukaryota</taxon>
        <taxon>Fungi</taxon>
        <taxon>Dikarya</taxon>
        <taxon>Ascomycota</taxon>
        <taxon>Pezizomycotina</taxon>
        <taxon>Sordariomycetes</taxon>
        <taxon>Xylariomycetidae</taxon>
        <taxon>Xylariales</taxon>
        <taxon>Xylariaceae</taxon>
        <taxon>Xylaria</taxon>
    </lineage>
</organism>
<dbReference type="AlphaFoldDB" id="A0A7C8IVF8"/>
<reference evidence="16 17" key="1">
    <citation type="submission" date="2019-12" db="EMBL/GenBank/DDBJ databases">
        <title>Draft genome sequence of the ascomycete Xylaria multiplex DSM 110363.</title>
        <authorList>
            <person name="Buettner E."/>
            <person name="Kellner H."/>
        </authorList>
    </citation>
    <scope>NUCLEOTIDE SEQUENCE [LARGE SCALE GENOMIC DNA]</scope>
    <source>
        <strain evidence="16 17">DSM 110363</strain>
    </source>
</reference>
<dbReference type="GO" id="GO:0006351">
    <property type="term" value="P:DNA-templated transcription"/>
    <property type="evidence" value="ECO:0007669"/>
    <property type="project" value="InterPro"/>
</dbReference>
<protein>
    <recommendedName>
        <fullName evidence="3 14">Cutinase</fullName>
        <ecNumber evidence="3 14">3.1.1.74</ecNumber>
    </recommendedName>
</protein>
<dbReference type="CDD" id="cd12148">
    <property type="entry name" value="fungal_TF_MHR"/>
    <property type="match status" value="1"/>
</dbReference>
<evidence type="ECO:0000256" key="9">
    <source>
        <dbReference type="ARBA" id="ARBA00023157"/>
    </source>
</evidence>
<evidence type="ECO:0000256" key="7">
    <source>
        <dbReference type="ARBA" id="ARBA00022729"/>
    </source>
</evidence>
<evidence type="ECO:0000313" key="17">
    <source>
        <dbReference type="Proteomes" id="UP000481858"/>
    </source>
</evidence>
<dbReference type="EMBL" id="WUBL01000002">
    <property type="protein sequence ID" value="KAF2973309.1"/>
    <property type="molecule type" value="Genomic_DNA"/>
</dbReference>
<dbReference type="GO" id="GO:0008270">
    <property type="term" value="F:zinc ion binding"/>
    <property type="evidence" value="ECO:0007669"/>
    <property type="project" value="InterPro"/>
</dbReference>
<evidence type="ECO:0000256" key="10">
    <source>
        <dbReference type="ARBA" id="ARBA00023242"/>
    </source>
</evidence>
<dbReference type="PANTHER" id="PTHR31668">
    <property type="entry name" value="GLUCOSE TRANSPORT TRANSCRIPTION REGULATOR RGT1-RELATED-RELATED"/>
    <property type="match status" value="1"/>
</dbReference>
<dbReference type="OrthoDB" id="4132249at2759"/>
<dbReference type="Proteomes" id="UP000481858">
    <property type="component" value="Unassembled WGS sequence"/>
</dbReference>
<evidence type="ECO:0000256" key="11">
    <source>
        <dbReference type="ARBA" id="ARBA00034045"/>
    </source>
</evidence>
<dbReference type="InterPro" id="IPR036864">
    <property type="entry name" value="Zn2-C6_fun-type_DNA-bd_sf"/>
</dbReference>
<feature type="active site" description="Nucleophile" evidence="12">
    <location>
        <position position="754"/>
    </location>
</feature>
<feature type="disulfide bond" evidence="13">
    <location>
        <begin position="644"/>
        <end position="743"/>
    </location>
</feature>
<dbReference type="InterPro" id="IPR007219">
    <property type="entry name" value="XnlR_reg_dom"/>
</dbReference>
<dbReference type="InParanoid" id="A0A7C8IVF8"/>
<evidence type="ECO:0000256" key="13">
    <source>
        <dbReference type="PIRSR" id="PIRSR611150-2"/>
    </source>
</evidence>
<dbReference type="InterPro" id="IPR000675">
    <property type="entry name" value="Cutinase/axe"/>
</dbReference>
<evidence type="ECO:0000256" key="3">
    <source>
        <dbReference type="ARBA" id="ARBA00013095"/>
    </source>
</evidence>
<sequence>MSAAVKRACDACHRRKVKCDGINPCRNCSSAQLTCTYNAIPQKKGPKGSRAKVISELRETQRQTSLSAKVQSRLNGLGSPPCISSSLAPTPGLLAPEMVKESIEFFFANMYSIMPILHRQRLEQHCMFIDQNPDTYCLVTALSAYMMFQPGMSLPTGDPMLEHIPGAHIVSGTLLMEEAIRVRRGLDYLESPTLNTLCTSYFLFCSYYALDMHEKAWFYLREATTLAHMCGMTKEESYVQFDNVESSRRRRLYWLLFVTERAYALQRGRPLTLQASINLPSISDDPSDPLAHQLSGYLLLVGLFRPFDDTFITLWNKTRSECSPSYLGVLRKQFSEMNASLMNGRDVDQRLIQQWLKPAIWQLNMQHNCIPQNGQDQLHYQVDMSRELMSMTSQFRTQSTELLGVPLVAKLLDIACALIDVLAMQPTSPDPFTMGPHEHLNSLLQILSSLRNGDHHYLPLLLDKVHDVLPRLANPMLQRAPENACLPNIDIFDGFGNAGMAQPPMLTDFKTEPYTPNTVSHLQDIPAVDSNSSNGGSDLKSPFPLVSSPAVMSPHTEYAHGTEFNSMPEMLMSPMGQPQQSSLGREGSPEPFWLQVRGAEMKSPILSFLLLCLGSLVLSAPSQGHARQAWSVGWWSSELQQYGCRPIIFVFAKATYEPGNLVEIFCFNALMTLLIMALLLCATQGSTIGPTLSDGLKIVFGVTNVATQGVDYYGLIGGNYYPGGAPPWGIYDMQAIITAAAACPHSKIVVSGYSQGAAIVHRAIEGLAADVRDRIAGVVTFGDTQTLQDGGRVKGYPTNQTLIICNEGDIICIGTLVPIYPVHWDYIKWVPTATLFLAQAIIAANIVDPWPNSTLTMSSAGVGELELAPGVDKDMPVPTRLVAFPEPTPTEA</sequence>
<dbReference type="InterPro" id="IPR029058">
    <property type="entry name" value="AB_hydrolase_fold"/>
</dbReference>
<comment type="subcellular location">
    <subcellularLocation>
        <location evidence="1 14">Secreted</location>
    </subcellularLocation>
</comment>
<keyword evidence="10" id="KW-0539">Nucleus</keyword>
<dbReference type="InterPro" id="IPR043580">
    <property type="entry name" value="CUTINASE_1"/>
</dbReference>
<dbReference type="GO" id="GO:0050525">
    <property type="term" value="F:cutinase activity"/>
    <property type="evidence" value="ECO:0007669"/>
    <property type="project" value="UniProtKB-UniRule"/>
</dbReference>
<dbReference type="PROSITE" id="PS00155">
    <property type="entry name" value="CUTINASE_1"/>
    <property type="match status" value="1"/>
</dbReference>
<comment type="catalytic activity">
    <reaction evidence="11 14">
        <text>cutin + H2O = cutin monomers.</text>
        <dbReference type="EC" id="3.1.1.74"/>
    </reaction>
</comment>
<dbReference type="PROSITE" id="PS50048">
    <property type="entry name" value="ZN2_CY6_FUNGAL_2"/>
    <property type="match status" value="1"/>
</dbReference>
<keyword evidence="6" id="KW-0479">Metal-binding</keyword>
<accession>A0A7C8IVF8</accession>
<dbReference type="Gene3D" id="4.10.240.10">
    <property type="entry name" value="Zn(2)-C6 fungal-type DNA-binding domain"/>
    <property type="match status" value="1"/>
</dbReference>
<keyword evidence="8 14" id="KW-0378">Hydrolase</keyword>
<keyword evidence="5 14" id="KW-0964">Secreted</keyword>
<feature type="disulfide bond" evidence="13">
    <location>
        <begin position="805"/>
        <end position="812"/>
    </location>
</feature>
<dbReference type="GO" id="GO:0000981">
    <property type="term" value="F:DNA-binding transcription factor activity, RNA polymerase II-specific"/>
    <property type="evidence" value="ECO:0007669"/>
    <property type="project" value="InterPro"/>
</dbReference>
<name>A0A7C8IVF8_9PEZI</name>
<dbReference type="PANTHER" id="PTHR31668:SF20">
    <property type="entry name" value="ZN(II)2CYS6 TRANSCRIPTION FACTOR (EUROFUNG)"/>
    <property type="match status" value="1"/>
</dbReference>
<dbReference type="PROSITE" id="PS00463">
    <property type="entry name" value="ZN2_CY6_FUNGAL_1"/>
    <property type="match status" value="1"/>
</dbReference>
<comment type="function">
    <text evidence="14">Catalyzes the hydrolysis of complex carboxylic polyesters found in the cell wall of plants. Degrades cutin, a macromolecule that forms the structure of the plant cuticle.</text>
</comment>
<gene>
    <name evidence="16" type="ORF">GQX73_g310</name>
</gene>
<dbReference type="CDD" id="cd00067">
    <property type="entry name" value="GAL4"/>
    <property type="match status" value="1"/>
</dbReference>
<dbReference type="EC" id="3.1.1.74" evidence="3 14"/>
<dbReference type="InterPro" id="IPR011150">
    <property type="entry name" value="Cutinase_monf"/>
</dbReference>
<keyword evidence="17" id="KW-1185">Reference proteome</keyword>
<keyword evidence="4 14" id="KW-0719">Serine esterase</keyword>
<evidence type="ECO:0000256" key="4">
    <source>
        <dbReference type="ARBA" id="ARBA00022487"/>
    </source>
</evidence>
<evidence type="ECO:0000256" key="12">
    <source>
        <dbReference type="PIRSR" id="PIRSR611150-1"/>
    </source>
</evidence>
<dbReference type="InterPro" id="IPR001138">
    <property type="entry name" value="Zn2Cys6_DnaBD"/>
</dbReference>
<dbReference type="SUPFAM" id="SSF53474">
    <property type="entry name" value="alpha/beta-Hydrolases"/>
    <property type="match status" value="1"/>
</dbReference>
<feature type="domain" description="Zn(2)-C6 fungal-type" evidence="15">
    <location>
        <begin position="8"/>
        <end position="37"/>
    </location>
</feature>
<evidence type="ECO:0000256" key="6">
    <source>
        <dbReference type="ARBA" id="ARBA00022723"/>
    </source>
</evidence>
<dbReference type="Pfam" id="PF00172">
    <property type="entry name" value="Zn_clus"/>
    <property type="match status" value="1"/>
</dbReference>
<evidence type="ECO:0000256" key="2">
    <source>
        <dbReference type="ARBA" id="ARBA00007534"/>
    </source>
</evidence>
<evidence type="ECO:0000256" key="1">
    <source>
        <dbReference type="ARBA" id="ARBA00004613"/>
    </source>
</evidence>
<comment type="similarity">
    <text evidence="2 14">Belongs to the cutinase family.</text>
</comment>
<dbReference type="Pfam" id="PF01083">
    <property type="entry name" value="Cutinase"/>
    <property type="match status" value="1"/>
</dbReference>
<dbReference type="SMART" id="SM00906">
    <property type="entry name" value="Fungal_trans"/>
    <property type="match status" value="1"/>
</dbReference>
<dbReference type="SMART" id="SM01110">
    <property type="entry name" value="Cutinase"/>
    <property type="match status" value="1"/>
</dbReference>
<evidence type="ECO:0000259" key="15">
    <source>
        <dbReference type="PROSITE" id="PS50048"/>
    </source>
</evidence>
<comment type="caution">
    <text evidence="16">The sequence shown here is derived from an EMBL/GenBank/DDBJ whole genome shotgun (WGS) entry which is preliminary data.</text>
</comment>
<evidence type="ECO:0000256" key="8">
    <source>
        <dbReference type="ARBA" id="ARBA00022801"/>
    </source>
</evidence>
<feature type="active site" description="Proton donor/acceptor" evidence="12">
    <location>
        <position position="823"/>
    </location>
</feature>
<dbReference type="Gene3D" id="3.40.50.1820">
    <property type="entry name" value="alpha/beta hydrolase"/>
    <property type="match status" value="1"/>
</dbReference>
<dbReference type="SMART" id="SM00066">
    <property type="entry name" value="GAL4"/>
    <property type="match status" value="1"/>
</dbReference>
<dbReference type="GO" id="GO:0003677">
    <property type="term" value="F:DNA binding"/>
    <property type="evidence" value="ECO:0007669"/>
    <property type="project" value="InterPro"/>
</dbReference>
<evidence type="ECO:0000256" key="14">
    <source>
        <dbReference type="RuleBase" id="RU361263"/>
    </source>
</evidence>
<feature type="active site" evidence="12">
    <location>
        <position position="809"/>
    </location>
</feature>